<proteinExistence type="predicted"/>
<dbReference type="EMBL" id="EU744248">
    <property type="protein sequence ID" value="ACE79780.1"/>
    <property type="molecule type" value="Genomic_DNA"/>
</dbReference>
<evidence type="ECO:0000313" key="1">
    <source>
        <dbReference type="EMBL" id="ACE79780.1"/>
    </source>
</evidence>
<name>B3VG03_9CAUD</name>
<evidence type="ECO:0000313" key="2">
    <source>
        <dbReference type="Proteomes" id="UP000001724"/>
    </source>
</evidence>
<organism evidence="1 2">
    <name type="scientific">Mycobacterium phage KBG</name>
    <dbReference type="NCBI Taxonomy" id="2914011"/>
    <lineage>
        <taxon>Viruses</taxon>
        <taxon>Duplodnaviria</taxon>
        <taxon>Heunggongvirae</taxon>
        <taxon>Uroviricota</taxon>
        <taxon>Caudoviricetes</taxon>
        <taxon>Fromanvirus</taxon>
        <taxon>Fromanvirus KBG</taxon>
    </lineage>
</organism>
<dbReference type="Proteomes" id="UP000001724">
    <property type="component" value="Segment"/>
</dbReference>
<sequence>MADDQWVPDVPDGAFVIGGGDYRYGQDMTEDIARSLFQVPDFNPANALLVLPQLLLRLPLEALQKFKDFIPNVLEGAFNTVAGAVDAIMGAIRETPRVLEQILSYLPQELRDELEHAAARIGAVIDAIVQALTGTLNIGHTIEDLIFSLTNIRPGAVGGVLGGGSIEETIKRIVDAIVSGIVGVTGIGAGISDLQSLIEQISSAAARGGFAWDILGIQNNKKPKSGLYKSERGNFDLDTLNSTVSVAPGTSIIAFDVIEQSMPIGLITWIGWGTSGITDFYINVYRCVDDRSDPELGELIHQSENIAGLLAGSASPGANMAYELTTPIAAVAGDLLAYEFIAVGGTHTMRSRDFNLPDNDGAPIGNVGATRSLSTPSLPPATLDKADVTWTDNVPRVGIAVDTGTGSDHHDPQVEFFEKPVAIPVPAWCDRIDAIVTGKGGEGADGFLGFYGNPGLPGGVNTVTWTRGEHFSGTTTILEWDGAELSIPGFVVSAANGSNGSGQRPVALGKPVGKGIEEVEYNGLKLASGGDQHAYGGAGTKPGGGGNGGHWLGIYTQGGPGGPACAAVQFRKGALPGEVVGDGEGDVTPPNVSALHVDVSATSTSITITPSGAVDDAQRTSRLQRIPQRRSTEHLPGYGARVGDYHRPDSGYRLLRADHDHRYRHGG</sequence>
<gene>
    <name evidence="1" type="ORF">KBG_32</name>
</gene>
<accession>B3VG03</accession>
<protein>
    <recommendedName>
        <fullName evidence="3">Minor tail protein</fullName>
    </recommendedName>
</protein>
<dbReference type="OrthoDB" id="1447at10239"/>
<evidence type="ECO:0008006" key="3">
    <source>
        <dbReference type="Google" id="ProtNLM"/>
    </source>
</evidence>
<keyword evidence="2" id="KW-1185">Reference proteome</keyword>
<dbReference type="GeneID" id="6417511"/>
<reference evidence="1 2" key="1">
    <citation type="submission" date="2008-05" db="EMBL/GenBank/DDBJ databases">
        <authorList>
            <person name="Germane K.L."/>
            <person name="Pedulla M.L."/>
            <person name="Houtz J.M."/>
            <person name="Miake-Lye S."/>
            <person name="Weber R.J."/>
            <person name="Chambers R.A."/>
            <person name="Jacobs-Sera D."/>
            <person name="Hendrix R.W."/>
            <person name="Hatfull G.F."/>
        </authorList>
    </citation>
    <scope>NUCLEOTIDE SEQUENCE [LARGE SCALE GENOMIC DNA]</scope>
</reference>
<dbReference type="RefSeq" id="YP_001994490.1">
    <property type="nucleotide sequence ID" value="NC_011019.1"/>
</dbReference>
<dbReference type="KEGG" id="vg:6417511"/>